<evidence type="ECO:0000256" key="2">
    <source>
        <dbReference type="ARBA" id="ARBA00008472"/>
    </source>
</evidence>
<dbReference type="PANTHER" id="PTHR11058">
    <property type="entry name" value="NADH-UBIQUINONE OXIDOREDUCTASE CHAIN 3"/>
    <property type="match status" value="1"/>
</dbReference>
<geneLocation type="mitochondrion" evidence="10"/>
<keyword evidence="7 9" id="KW-0472">Membrane</keyword>
<accession>A0A076E842</accession>
<dbReference type="AlphaFoldDB" id="A0A076E842"/>
<keyword evidence="9" id="KW-1278">Translocase</keyword>
<evidence type="ECO:0000313" key="10">
    <source>
        <dbReference type="EMBL" id="AII02284.1"/>
    </source>
</evidence>
<evidence type="ECO:0000256" key="4">
    <source>
        <dbReference type="ARBA" id="ARBA00022448"/>
    </source>
</evidence>
<evidence type="ECO:0000256" key="8">
    <source>
        <dbReference type="ARBA" id="ARBA00049551"/>
    </source>
</evidence>
<feature type="transmembrane region" description="Helical" evidence="9">
    <location>
        <begin position="6"/>
        <end position="26"/>
    </location>
</feature>
<keyword evidence="9 10" id="KW-0496">Mitochondrion</keyword>
<evidence type="ECO:0000256" key="9">
    <source>
        <dbReference type="RuleBase" id="RU003640"/>
    </source>
</evidence>
<dbReference type="Gene3D" id="1.20.58.1610">
    <property type="entry name" value="NADH:ubiquinone/plastoquinone oxidoreductase, chain 3"/>
    <property type="match status" value="1"/>
</dbReference>
<keyword evidence="9" id="KW-0520">NAD</keyword>
<dbReference type="InterPro" id="IPR000440">
    <property type="entry name" value="NADH_UbQ/plastoQ_OxRdtase_su3"/>
</dbReference>
<evidence type="ECO:0000256" key="1">
    <source>
        <dbReference type="ARBA" id="ARBA00004370"/>
    </source>
</evidence>
<comment type="subcellular location">
    <subcellularLocation>
        <location evidence="1">Membrane</location>
    </subcellularLocation>
    <subcellularLocation>
        <location evidence="9">Mitochondrion membrane</location>
        <topology evidence="9">Multi-pass membrane protein</topology>
    </subcellularLocation>
</comment>
<keyword evidence="5 9" id="KW-0812">Transmembrane</keyword>
<comment type="catalytic activity">
    <reaction evidence="8 9">
        <text>a ubiquinone + NADH + 5 H(+)(in) = a ubiquinol + NAD(+) + 4 H(+)(out)</text>
        <dbReference type="Rhea" id="RHEA:29091"/>
        <dbReference type="Rhea" id="RHEA-COMP:9565"/>
        <dbReference type="Rhea" id="RHEA-COMP:9566"/>
        <dbReference type="ChEBI" id="CHEBI:15378"/>
        <dbReference type="ChEBI" id="CHEBI:16389"/>
        <dbReference type="ChEBI" id="CHEBI:17976"/>
        <dbReference type="ChEBI" id="CHEBI:57540"/>
        <dbReference type="ChEBI" id="CHEBI:57945"/>
        <dbReference type="EC" id="7.1.1.2"/>
    </reaction>
</comment>
<proteinExistence type="inferred from homology"/>
<dbReference type="EMBL" id="KJ508040">
    <property type="protein sequence ID" value="AII02284.1"/>
    <property type="molecule type" value="Genomic_DNA"/>
</dbReference>
<dbReference type="EC" id="7.1.1.2" evidence="9"/>
<dbReference type="PANTHER" id="PTHR11058:SF9">
    <property type="entry name" value="NADH-UBIQUINONE OXIDOREDUCTASE CHAIN 3"/>
    <property type="match status" value="1"/>
</dbReference>
<organism evidence="10">
    <name type="scientific">Micropterix calthella</name>
    <dbReference type="NCBI Taxonomy" id="41027"/>
    <lineage>
        <taxon>Eukaryota</taxon>
        <taxon>Metazoa</taxon>
        <taxon>Ecdysozoa</taxon>
        <taxon>Arthropoda</taxon>
        <taxon>Hexapoda</taxon>
        <taxon>Insecta</taxon>
        <taxon>Pterygota</taxon>
        <taxon>Neoptera</taxon>
        <taxon>Endopterygota</taxon>
        <taxon>Lepidoptera</taxon>
        <taxon>Zeugloptera</taxon>
        <taxon>Micropterigidae</taxon>
        <taxon>Micropterix</taxon>
    </lineage>
</organism>
<evidence type="ECO:0000256" key="3">
    <source>
        <dbReference type="ARBA" id="ARBA00021007"/>
    </source>
</evidence>
<evidence type="ECO:0000256" key="6">
    <source>
        <dbReference type="ARBA" id="ARBA00022989"/>
    </source>
</evidence>
<reference evidence="10" key="1">
    <citation type="journal article" date="2014" name="Mol. Phylogenet. Evol.">
        <title>Towards a mitogenomic phylogeny of Lepidoptera.</title>
        <authorList>
            <person name="Timmermans M.J."/>
            <person name="Lees D.C."/>
            <person name="Simonsen T.J."/>
        </authorList>
    </citation>
    <scope>NUCLEOTIDE SEQUENCE</scope>
</reference>
<comment type="similarity">
    <text evidence="2 9">Belongs to the complex I subunit 3 family.</text>
</comment>
<evidence type="ECO:0000256" key="5">
    <source>
        <dbReference type="ARBA" id="ARBA00022692"/>
    </source>
</evidence>
<dbReference type="GO" id="GO:0030964">
    <property type="term" value="C:NADH dehydrogenase complex"/>
    <property type="evidence" value="ECO:0007669"/>
    <property type="project" value="TreeGrafter"/>
</dbReference>
<keyword evidence="4 9" id="KW-0813">Transport</keyword>
<keyword evidence="9" id="KW-0249">Electron transport</keyword>
<name>A0A076E842_9NEOP</name>
<keyword evidence="6 9" id="KW-1133">Transmembrane helix</keyword>
<dbReference type="Pfam" id="PF00507">
    <property type="entry name" value="Oxidored_q4"/>
    <property type="match status" value="1"/>
</dbReference>
<dbReference type="GO" id="GO:0031966">
    <property type="term" value="C:mitochondrial membrane"/>
    <property type="evidence" value="ECO:0007669"/>
    <property type="project" value="UniProtKB-SubCell"/>
</dbReference>
<feature type="transmembrane region" description="Helical" evidence="9">
    <location>
        <begin position="87"/>
        <end position="106"/>
    </location>
</feature>
<gene>
    <name evidence="10" type="primary">ND3</name>
</gene>
<keyword evidence="9" id="KW-0830">Ubiquinone</keyword>
<dbReference type="GO" id="GO:0008137">
    <property type="term" value="F:NADH dehydrogenase (ubiquinone) activity"/>
    <property type="evidence" value="ECO:0007669"/>
    <property type="project" value="UniProtKB-UniRule"/>
</dbReference>
<protein>
    <recommendedName>
        <fullName evidence="3 9">NADH-ubiquinone oxidoreductase chain 3</fullName>
        <ecNumber evidence="9">7.1.1.2</ecNumber>
    </recommendedName>
</protein>
<comment type="function">
    <text evidence="9">Core subunit of the mitochondrial membrane respiratory chain NADH dehydrogenase (Complex I) which catalyzes electron transfer from NADH through the respiratory chain, using ubiquinone as an electron acceptor. Essential for the catalytic activity of complex I.</text>
</comment>
<keyword evidence="9" id="KW-0679">Respiratory chain</keyword>
<dbReference type="InterPro" id="IPR038430">
    <property type="entry name" value="NDAH_ubi_oxred_su3_sf"/>
</dbReference>
<evidence type="ECO:0000256" key="7">
    <source>
        <dbReference type="ARBA" id="ARBA00023136"/>
    </source>
</evidence>
<sequence>MNLLLFIFIFLNLLIYMLYFISMMISKKSFKESEKLSSFECGFNSKFLARIPFSLHFFFICVIFLIFDIEITLLFPIIFNMNYCNNWYWIILWIYFFLLMSLSLMYEWNQGMLNWFN</sequence>